<keyword evidence="5" id="KW-1185">Reference proteome</keyword>
<protein>
    <submittedName>
        <fullName evidence="4">Nitronate monooxygenase</fullName>
    </submittedName>
</protein>
<evidence type="ECO:0000256" key="2">
    <source>
        <dbReference type="ARBA" id="ARBA00022643"/>
    </source>
</evidence>
<dbReference type="CDD" id="cd04730">
    <property type="entry name" value="NPD_like"/>
    <property type="match status" value="1"/>
</dbReference>
<keyword evidence="4" id="KW-0503">Monooxygenase</keyword>
<evidence type="ECO:0000256" key="3">
    <source>
        <dbReference type="ARBA" id="ARBA00023002"/>
    </source>
</evidence>
<evidence type="ECO:0000313" key="5">
    <source>
        <dbReference type="Proteomes" id="UP000237911"/>
    </source>
</evidence>
<keyword evidence="1" id="KW-0285">Flavoprotein</keyword>
<dbReference type="InterPro" id="IPR004136">
    <property type="entry name" value="NMO"/>
</dbReference>
<comment type="caution">
    <text evidence="4">The sequence shown here is derived from an EMBL/GenBank/DDBJ whole genome shotgun (WGS) entry which is preliminary data.</text>
</comment>
<accession>A0A9X7IRW6</accession>
<dbReference type="PANTHER" id="PTHR32332:SF31">
    <property type="entry name" value="2-NITROPROPANE DIOXYGENASE FAMILY, PUTATIVE (AFU_ORTHOLOGUE AFUA_2G09850)-RELATED"/>
    <property type="match status" value="1"/>
</dbReference>
<proteinExistence type="predicted"/>
<dbReference type="PANTHER" id="PTHR32332">
    <property type="entry name" value="2-NITROPROPANE DIOXYGENASE"/>
    <property type="match status" value="1"/>
</dbReference>
<evidence type="ECO:0000256" key="1">
    <source>
        <dbReference type="ARBA" id="ARBA00022630"/>
    </source>
</evidence>
<gene>
    <name evidence="4" type="ORF">C5U48_00365</name>
</gene>
<organism evidence="4 5">
    <name type="scientific">Mycolicibacter virginiensis</name>
    <dbReference type="NCBI Taxonomy" id="1795032"/>
    <lineage>
        <taxon>Bacteria</taxon>
        <taxon>Bacillati</taxon>
        <taxon>Actinomycetota</taxon>
        <taxon>Actinomycetes</taxon>
        <taxon>Mycobacteriales</taxon>
        <taxon>Mycobacteriaceae</taxon>
        <taxon>Mycolicibacter</taxon>
    </lineage>
</organism>
<dbReference type="RefSeq" id="WP_065153151.1">
    <property type="nucleotide sequence ID" value="NZ_PUEV01000002.1"/>
</dbReference>
<dbReference type="SUPFAM" id="SSF51412">
    <property type="entry name" value="Inosine monophosphate dehydrogenase (IMPDH)"/>
    <property type="match status" value="1"/>
</dbReference>
<dbReference type="InterPro" id="IPR013785">
    <property type="entry name" value="Aldolase_TIM"/>
</dbReference>
<sequence>MSLRNRLTDFFGIEHPIMLAPMAQAAGGRLAAAVTHAGGLGLLGGGYGDPDWVQREFDAAGDARVGCGFITWSLARAPEALDVALSRRPAAIMLSFGDPEAFAADIRDAGVPLICQVQTLDQAQAALRAGAKAIVAQGAEAGGHGMSGGSTMTFVPAVVDLVAERSPDTFVLAAGGIADGRGVAAALALGADGVLVGTRLWASSEALVPPGAHERAIRASGEDTVRTRVYDLVRQLDWPAHYDERALRNAFLQSWHGDESHLLANLPEAVAAFEAGLSAADFDIAHILIGEAVGLIHEVVPAGAIVAQMVHDATRILNRGS</sequence>
<keyword evidence="3" id="KW-0560">Oxidoreductase</keyword>
<keyword evidence="2" id="KW-0288">FMN</keyword>
<evidence type="ECO:0000313" key="4">
    <source>
        <dbReference type="EMBL" id="PQM54231.1"/>
    </source>
</evidence>
<name>A0A9X7IRW6_9MYCO</name>
<dbReference type="Gene3D" id="3.20.20.70">
    <property type="entry name" value="Aldolase class I"/>
    <property type="match status" value="1"/>
</dbReference>
<dbReference type="AlphaFoldDB" id="A0A9X7IRW6"/>
<reference evidence="4 5" key="1">
    <citation type="submission" date="2018-02" db="EMBL/GenBank/DDBJ databases">
        <title>Draft genome sequence of Mycobacterium virginiense isolated from mud of a swine farm in Japan.</title>
        <authorList>
            <person name="Ohya K."/>
        </authorList>
    </citation>
    <scope>NUCLEOTIDE SEQUENCE [LARGE SCALE GENOMIC DNA]</scope>
    <source>
        <strain evidence="4 5">GF75</strain>
    </source>
</reference>
<dbReference type="EMBL" id="PUEV01000002">
    <property type="protein sequence ID" value="PQM54231.1"/>
    <property type="molecule type" value="Genomic_DNA"/>
</dbReference>
<dbReference type="Pfam" id="PF03060">
    <property type="entry name" value="NMO"/>
    <property type="match status" value="2"/>
</dbReference>
<dbReference type="Proteomes" id="UP000237911">
    <property type="component" value="Unassembled WGS sequence"/>
</dbReference>
<dbReference type="GO" id="GO:0018580">
    <property type="term" value="F:nitronate monooxygenase activity"/>
    <property type="evidence" value="ECO:0007669"/>
    <property type="project" value="InterPro"/>
</dbReference>